<feature type="compositionally biased region" description="Polar residues" evidence="1">
    <location>
        <begin position="325"/>
        <end position="337"/>
    </location>
</feature>
<name>A0A412ZFM6_9FIRM</name>
<protein>
    <submittedName>
        <fullName evidence="4">DUF4178 domain-containing protein</fullName>
    </submittedName>
</protein>
<keyword evidence="2" id="KW-0472">Membrane</keyword>
<dbReference type="InterPro" id="IPR025235">
    <property type="entry name" value="DUF4178"/>
</dbReference>
<dbReference type="EMBL" id="QRZM01000001">
    <property type="protein sequence ID" value="RGV78984.1"/>
    <property type="molecule type" value="Genomic_DNA"/>
</dbReference>
<feature type="region of interest" description="Disordered" evidence="1">
    <location>
        <begin position="325"/>
        <end position="369"/>
    </location>
</feature>
<evidence type="ECO:0000256" key="2">
    <source>
        <dbReference type="SAM" id="Phobius"/>
    </source>
</evidence>
<evidence type="ECO:0000256" key="1">
    <source>
        <dbReference type="SAM" id="MobiDB-lite"/>
    </source>
</evidence>
<dbReference type="AlphaFoldDB" id="A0A412ZFM6"/>
<dbReference type="RefSeq" id="WP_117626099.1">
    <property type="nucleotide sequence ID" value="NZ_CAUHGS010000001.1"/>
</dbReference>
<feature type="transmembrane region" description="Helical" evidence="2">
    <location>
        <begin position="170"/>
        <end position="188"/>
    </location>
</feature>
<comment type="caution">
    <text evidence="4">The sequence shown here is derived from an EMBL/GenBank/DDBJ whole genome shotgun (WGS) entry which is preliminary data.</text>
</comment>
<reference evidence="4 5" key="1">
    <citation type="submission" date="2018-08" db="EMBL/GenBank/DDBJ databases">
        <title>A genome reference for cultivated species of the human gut microbiota.</title>
        <authorList>
            <person name="Zou Y."/>
            <person name="Xue W."/>
            <person name="Luo G."/>
        </authorList>
    </citation>
    <scope>NUCLEOTIDE SEQUENCE [LARGE SCALE GENOMIC DNA]</scope>
    <source>
        <strain evidence="4 5">AF14-18</strain>
    </source>
</reference>
<organism evidence="4 5">
    <name type="scientific">Enterocloster bolteae</name>
    <dbReference type="NCBI Taxonomy" id="208479"/>
    <lineage>
        <taxon>Bacteria</taxon>
        <taxon>Bacillati</taxon>
        <taxon>Bacillota</taxon>
        <taxon>Clostridia</taxon>
        <taxon>Lachnospirales</taxon>
        <taxon>Lachnospiraceae</taxon>
        <taxon>Enterocloster</taxon>
    </lineage>
</organism>
<proteinExistence type="predicted"/>
<dbReference type="Pfam" id="PF13785">
    <property type="entry name" value="DUF4178"/>
    <property type="match status" value="1"/>
</dbReference>
<evidence type="ECO:0000313" key="5">
    <source>
        <dbReference type="Proteomes" id="UP000284543"/>
    </source>
</evidence>
<evidence type="ECO:0000259" key="3">
    <source>
        <dbReference type="Pfam" id="PF13785"/>
    </source>
</evidence>
<dbReference type="Proteomes" id="UP000284543">
    <property type="component" value="Unassembled WGS sequence"/>
</dbReference>
<feature type="domain" description="DUF4178" evidence="3">
    <location>
        <begin position="13"/>
        <end position="141"/>
    </location>
</feature>
<sequence length="369" mass="41600">MGKTLQFNKDQNLSIEGAEYRVTGGIEFHNRSDGSRWWEYCLLETRTRGIKWLSIDNIYEEYAIYTQCPYGSEFDEMNIFRDGYRQADAGQAVVTSCFGQVDTSPGDTVRYTEYEDGTEELIIAVEQWEDETEYSKGCYLDMDEIVLLDSGCSGQVESNRTLGFVNMKNLAVAAVILAVLGVLSYTYIQSNKKTIHKYLEGNINFSYQTSITSDLNEKERADVYSTDLSVDDAAKAIIQAIDGGTEDVQKNGEDDSVAILTKGEYCLVYTSTDQTTMVQISSRAYVYQSTNTPYHATGHTHSYYRGFYYSRGFFGDRDRYRQRTSGYENYSGETVDTNPVDPYKSYSDSVRQSSINSRRSSGGGISSGK</sequence>
<keyword evidence="2" id="KW-0812">Transmembrane</keyword>
<accession>A0A412ZFM6</accession>
<evidence type="ECO:0000313" key="4">
    <source>
        <dbReference type="EMBL" id="RGV78984.1"/>
    </source>
</evidence>
<keyword evidence="2" id="KW-1133">Transmembrane helix</keyword>
<gene>
    <name evidence="4" type="ORF">DWW02_04470</name>
</gene>